<feature type="region of interest" description="Disordered" evidence="1">
    <location>
        <begin position="354"/>
        <end position="381"/>
    </location>
</feature>
<dbReference type="Gene3D" id="1.10.472.10">
    <property type="entry name" value="Cyclin-like"/>
    <property type="match status" value="1"/>
</dbReference>
<gene>
    <name evidence="2" type="ORF">MYCTH_2073265</name>
</gene>
<reference evidence="2 3" key="1">
    <citation type="journal article" date="2011" name="Nat. Biotechnol.">
        <title>Comparative genomic analysis of the thermophilic biomass-degrading fungi Myceliophthora thermophila and Thielavia terrestris.</title>
        <authorList>
            <person name="Berka R.M."/>
            <person name="Grigoriev I.V."/>
            <person name="Otillar R."/>
            <person name="Salamov A."/>
            <person name="Grimwood J."/>
            <person name="Reid I."/>
            <person name="Ishmael N."/>
            <person name="John T."/>
            <person name="Darmond C."/>
            <person name="Moisan M.-C."/>
            <person name="Henrissat B."/>
            <person name="Coutinho P.M."/>
            <person name="Lombard V."/>
            <person name="Natvig D.O."/>
            <person name="Lindquist E."/>
            <person name="Schmutz J."/>
            <person name="Lucas S."/>
            <person name="Harris P."/>
            <person name="Powlowski J."/>
            <person name="Bellemare A."/>
            <person name="Taylor D."/>
            <person name="Butler G."/>
            <person name="de Vries R.P."/>
            <person name="Allijn I.E."/>
            <person name="van den Brink J."/>
            <person name="Ushinsky S."/>
            <person name="Storms R."/>
            <person name="Powell A.J."/>
            <person name="Paulsen I.T."/>
            <person name="Elbourne L.D.H."/>
            <person name="Baker S.E."/>
            <person name="Magnuson J."/>
            <person name="LaBoissiere S."/>
            <person name="Clutterbuck A.J."/>
            <person name="Martinez D."/>
            <person name="Wogulis M."/>
            <person name="de Leon A.L."/>
            <person name="Rey M.W."/>
            <person name="Tsang A."/>
        </authorList>
    </citation>
    <scope>NUCLEOTIDE SEQUENCE [LARGE SCALE GENOMIC DNA]</scope>
    <source>
        <strain evidence="3">ATCC 42464 / BCRC 31852 / DSM 1799</strain>
    </source>
</reference>
<dbReference type="GeneID" id="11513349"/>
<dbReference type="RefSeq" id="XP_003660120.1">
    <property type="nucleotide sequence ID" value="XM_003660072.1"/>
</dbReference>
<evidence type="ECO:0000256" key="1">
    <source>
        <dbReference type="SAM" id="MobiDB-lite"/>
    </source>
</evidence>
<feature type="region of interest" description="Disordered" evidence="1">
    <location>
        <begin position="480"/>
        <end position="515"/>
    </location>
</feature>
<dbReference type="KEGG" id="mtm:MYCTH_2073265"/>
<dbReference type="PANTHER" id="PTHR15615">
    <property type="match status" value="1"/>
</dbReference>
<dbReference type="VEuPathDB" id="FungiDB:MYCTH_2073265"/>
<evidence type="ECO:0000313" key="2">
    <source>
        <dbReference type="EMBL" id="AEO54875.1"/>
    </source>
</evidence>
<dbReference type="HOGENOM" id="CLU_015683_1_1_1"/>
<feature type="region of interest" description="Disordered" evidence="1">
    <location>
        <begin position="114"/>
        <end position="137"/>
    </location>
</feature>
<dbReference type="Proteomes" id="UP000007322">
    <property type="component" value="Chromosome 1"/>
</dbReference>
<accession>G2Q0L3</accession>
<dbReference type="InParanoid" id="G2Q0L3"/>
<dbReference type="InterPro" id="IPR013922">
    <property type="entry name" value="Cyclin_PHO80-like"/>
</dbReference>
<feature type="compositionally biased region" description="Low complexity" evidence="1">
    <location>
        <begin position="480"/>
        <end position="513"/>
    </location>
</feature>
<sequence length="684" mass="74212">MIPATYEPTTSVHPTRNAPYNLSLATSTSFSSSSSSSSSSFWSDVSSQHSDDSVSTAQTSYSDSRDSYYLSHLAASSQTSVGSLGSSCESTSRLRNPWAKNHVQPLVTTELPAELRQNPRRTSAASRTGRPPSLVRQSDRKLSFVENLVDTSTHIVEAIWPTSSVPPRNDCGNNTVLPLRTFIQETLRRSRTSYSTLQVALYYLILIKPHVPPYDFTTEQPDDSRSSQAIQCGRRMFLAALILASKYLQDRNYSARAWSKISGLDTLEINQNEMAFLLAVNWNLHVTEEVYKRWADCVNRFTPSQPPSPGGAAQQAYERQCQDFRRIILNLSPDLENLEELTLWSPVMSPTQEVPPRFLYTPTGERPGASGRESETATAPKAQNVPAVMEPVPSIAYAPGRLAPALGLLPTPRLTPQLSGLGTPAASAASCLVGRGSSMGFAMAQASASISAQCADRWPPSATSSPMSYVARRSSLANSVSAASSPESMVSDSSRVSRSSSISSASSVAAPSSKLDVQARFRSAKQCSERLSLRPTIASVPEDEEGFMVTSPDSYAFPTGKELGETSLETPLGRREREMDDAARALQELHQSGTNRPAMPVRVGSKRGRANSVHDDVREMLAGQTSSFSWPETMVREGAQIPVLRENFKRVCCSTEAARAPRISALHPAVGGYGGPGMWEGILN</sequence>
<dbReference type="PANTHER" id="PTHR15615:SF36">
    <property type="entry name" value="PHO85 CYCLIN-5"/>
    <property type="match status" value="1"/>
</dbReference>
<dbReference type="GO" id="GO:0019901">
    <property type="term" value="F:protein kinase binding"/>
    <property type="evidence" value="ECO:0007669"/>
    <property type="project" value="InterPro"/>
</dbReference>
<dbReference type="Pfam" id="PF08613">
    <property type="entry name" value="Cyclin"/>
    <property type="match status" value="1"/>
</dbReference>
<proteinExistence type="predicted"/>
<dbReference type="GO" id="GO:0016538">
    <property type="term" value="F:cyclin-dependent protein serine/threonine kinase regulator activity"/>
    <property type="evidence" value="ECO:0007669"/>
    <property type="project" value="TreeGrafter"/>
</dbReference>
<dbReference type="GO" id="GO:0005634">
    <property type="term" value="C:nucleus"/>
    <property type="evidence" value="ECO:0007669"/>
    <property type="project" value="TreeGrafter"/>
</dbReference>
<evidence type="ECO:0000313" key="3">
    <source>
        <dbReference type="Proteomes" id="UP000007322"/>
    </source>
</evidence>
<dbReference type="eggNOG" id="KOG1674">
    <property type="taxonomic scope" value="Eukaryota"/>
</dbReference>
<name>G2Q0L3_THET4</name>
<dbReference type="GO" id="GO:0000307">
    <property type="term" value="C:cyclin-dependent protein kinase holoenzyme complex"/>
    <property type="evidence" value="ECO:0007669"/>
    <property type="project" value="TreeGrafter"/>
</dbReference>
<dbReference type="CDD" id="cd20557">
    <property type="entry name" value="CYCLIN_ScPCL1-like"/>
    <property type="match status" value="1"/>
</dbReference>
<protein>
    <submittedName>
        <fullName evidence="2">Uncharacterized protein</fullName>
    </submittedName>
</protein>
<organism evidence="2 3">
    <name type="scientific">Thermothelomyces thermophilus (strain ATCC 42464 / BCRC 31852 / DSM 1799)</name>
    <name type="common">Sporotrichum thermophile</name>
    <dbReference type="NCBI Taxonomy" id="573729"/>
    <lineage>
        <taxon>Eukaryota</taxon>
        <taxon>Fungi</taxon>
        <taxon>Dikarya</taxon>
        <taxon>Ascomycota</taxon>
        <taxon>Pezizomycotina</taxon>
        <taxon>Sordariomycetes</taxon>
        <taxon>Sordariomycetidae</taxon>
        <taxon>Sordariales</taxon>
        <taxon>Chaetomiaceae</taxon>
        <taxon>Thermothelomyces</taxon>
    </lineage>
</organism>
<dbReference type="OMA" id="PHVPKHN"/>
<dbReference type="STRING" id="573729.G2Q0L3"/>
<dbReference type="OrthoDB" id="286814at2759"/>
<dbReference type="EMBL" id="CP003002">
    <property type="protein sequence ID" value="AEO54875.1"/>
    <property type="molecule type" value="Genomic_DNA"/>
</dbReference>
<keyword evidence="3" id="KW-1185">Reference proteome</keyword>
<dbReference type="AlphaFoldDB" id="G2Q0L3"/>